<feature type="compositionally biased region" description="Basic residues" evidence="1">
    <location>
        <begin position="1292"/>
        <end position="1305"/>
    </location>
</feature>
<dbReference type="Proteomes" id="UP001054821">
    <property type="component" value="Chromosome 2"/>
</dbReference>
<dbReference type="GO" id="GO:0005635">
    <property type="term" value="C:nuclear envelope"/>
    <property type="evidence" value="ECO:0007669"/>
    <property type="project" value="TreeGrafter"/>
</dbReference>
<evidence type="ECO:0000313" key="2">
    <source>
        <dbReference type="EMBL" id="KAI5343702.1"/>
    </source>
</evidence>
<feature type="region of interest" description="Disordered" evidence="1">
    <location>
        <begin position="323"/>
        <end position="345"/>
    </location>
</feature>
<feature type="region of interest" description="Disordered" evidence="1">
    <location>
        <begin position="1051"/>
        <end position="1075"/>
    </location>
</feature>
<name>A0AAD4ZEF8_PRUDU</name>
<feature type="compositionally biased region" description="Basic residues" evidence="1">
    <location>
        <begin position="22"/>
        <end position="32"/>
    </location>
</feature>
<feature type="compositionally biased region" description="Low complexity" evidence="1">
    <location>
        <begin position="1251"/>
        <end position="1260"/>
    </location>
</feature>
<feature type="compositionally biased region" description="Low complexity" evidence="1">
    <location>
        <begin position="1268"/>
        <end position="1283"/>
    </location>
</feature>
<feature type="compositionally biased region" description="Polar residues" evidence="1">
    <location>
        <begin position="985"/>
        <end position="996"/>
    </location>
</feature>
<feature type="compositionally biased region" description="Basic and acidic residues" evidence="1">
    <location>
        <begin position="457"/>
        <end position="473"/>
    </location>
</feature>
<feature type="region of interest" description="Disordered" evidence="1">
    <location>
        <begin position="105"/>
        <end position="128"/>
    </location>
</feature>
<feature type="compositionally biased region" description="Low complexity" evidence="1">
    <location>
        <begin position="383"/>
        <end position="395"/>
    </location>
</feature>
<evidence type="ECO:0000256" key="1">
    <source>
        <dbReference type="SAM" id="MobiDB-lite"/>
    </source>
</evidence>
<feature type="compositionally biased region" description="Low complexity" evidence="1">
    <location>
        <begin position="1051"/>
        <end position="1064"/>
    </location>
</feature>
<feature type="compositionally biased region" description="Polar residues" evidence="1">
    <location>
        <begin position="370"/>
        <end position="382"/>
    </location>
</feature>
<feature type="compositionally biased region" description="Basic and acidic residues" evidence="1">
    <location>
        <begin position="1"/>
        <end position="12"/>
    </location>
</feature>
<feature type="region of interest" description="Disordered" evidence="1">
    <location>
        <begin position="370"/>
        <end position="434"/>
    </location>
</feature>
<proteinExistence type="predicted"/>
<feature type="region of interest" description="Disordered" evidence="1">
    <location>
        <begin position="1"/>
        <end position="52"/>
    </location>
</feature>
<sequence>MAAAAREEKQKQAYEGMGAGGKFRKTPFRRTSHSTPYDRPPTSLRNPSTANDGWLSKLVDPAQRLISYSAHRLFSSVFRRRLPPPQSPSTGVNHEVRIKGKEDVTMYPPGVQKGTVDQSAGPSTTADGGEFTELKQILEQKTFTRSEIDRLTALLHSRTVDIPIENQEKRSEVVPSKPVVSHDKKEEFLKTPVQDKNGIESRLVSNPVVNTSVLHEDVASPAELAKAYMGSRPSKVSPSMLGLRGQAHHEDSPILSSLPIQSKSPMMSLVPWTSGNGGAQENGFVTPRSRGRSAIYNMARTPYSRVRTTTTFKGAGSTVDAYGGASSSQSVLEQSQPSGSKQGVLKRRFSVLDNDVGSVGPIRRIRQKPNLLSSRGLSSPVYSTTSSIRGTRISSEAAQNPPSSIWKPLSLGEPKHNALSENEDNAVPSTSFSFVPSKSSKMASKILEQLDKLVSPKEKSSETNLHTVRDKSPTKLSPSMLRGQALKSLEDVDSSKFMDNVHNNKSNSKLNVSFDRLIPDARDFTSENEDKVKENGPSRIRAPCDSSTILMNGEDSTTEKKDIVPNVKTAVSTALNAVHPPQKKRAFRMSAHEDYLELDDDDNSMVETFSTEKSSIGTATATLEKPPAFSDGSVPAENGTNTIGSSASSFSKMVSTQPSSNTIGSSESSFSKMVSTQPSFTYDKVAPPEESNAGPSMFNFGGKVTSMKDSDAASPVFNYVSKSVDEVEQPQFAFASSPAVDESVDVKSGAFSVPKPESSSSVSAVVAAATNSVLKPLESDKADNKNNAGVSFRIPETALFSVSSAPSTTGIFSNGTPSNNSSLNNGSTPPFSPSVPSAFLTSPNSSGSMTLTANTNSGNNITSATAVTTDSCNVSSAAPAPSFSPVSNFKVESSTASTAVTTNSSNVPRSNPAPSMPAASILFESCTASIAVTPVPVNSSLDSFEGKNKEDKGFGNLSSTSFAATSAAIPSTGSGMVGLVSGGAATTSATNQSQGTRFGAGSGSVPISQRTGIASSAASPSFELSGSTGQFGSTSAPNLFSSGASTGFGSSAPSLEANSSSSTAPRIFGSSWESPKSPAFASTTSLSAGFSYGASLATSAPTLFGGSSTAATPSNTPFVFGGSSTAAATTNRAPIPFGASAVSSTNANGASMMFGSSNGASSTSMSPFTSSAASTAPSQPAFGNPNPAFPFGSSGNNDQMNFVDSMAEDTNQASTPTVPVFGVFGLHPGSNPQSGSVFGSTPAVPSANPFQFSSQQNPANPQNPSPFPASGSLGASQGGSFSLGTGGDKSNRRMVKVKHNKLRKK</sequence>
<dbReference type="PANTHER" id="PTHR33416:SF20">
    <property type="entry name" value="NUCLEAR PORE COMPLEX PROTEIN NUP1"/>
    <property type="match status" value="1"/>
</dbReference>
<feature type="compositionally biased region" description="Polar residues" evidence="1">
    <location>
        <begin position="325"/>
        <end position="341"/>
    </location>
</feature>
<feature type="region of interest" description="Disordered" evidence="1">
    <location>
        <begin position="525"/>
        <end position="559"/>
    </location>
</feature>
<feature type="compositionally biased region" description="Basic and acidic residues" evidence="1">
    <location>
        <begin position="525"/>
        <end position="536"/>
    </location>
</feature>
<feature type="compositionally biased region" description="Polar residues" evidence="1">
    <location>
        <begin position="115"/>
        <end position="126"/>
    </location>
</feature>
<feature type="region of interest" description="Disordered" evidence="1">
    <location>
        <begin position="457"/>
        <end position="478"/>
    </location>
</feature>
<dbReference type="GO" id="GO:0016973">
    <property type="term" value="P:poly(A)+ mRNA export from nucleus"/>
    <property type="evidence" value="ECO:0007669"/>
    <property type="project" value="TreeGrafter"/>
</dbReference>
<evidence type="ECO:0008006" key="4">
    <source>
        <dbReference type="Google" id="ProtNLM"/>
    </source>
</evidence>
<dbReference type="EMBL" id="JAJFAZ020000002">
    <property type="protein sequence ID" value="KAI5343702.1"/>
    <property type="molecule type" value="Genomic_DNA"/>
</dbReference>
<feature type="region of interest" description="Disordered" evidence="1">
    <location>
        <begin position="811"/>
        <end position="836"/>
    </location>
</feature>
<evidence type="ECO:0000313" key="3">
    <source>
        <dbReference type="Proteomes" id="UP001054821"/>
    </source>
</evidence>
<organism evidence="2 3">
    <name type="scientific">Prunus dulcis</name>
    <name type="common">Almond</name>
    <name type="synonym">Amygdalus dulcis</name>
    <dbReference type="NCBI Taxonomy" id="3755"/>
    <lineage>
        <taxon>Eukaryota</taxon>
        <taxon>Viridiplantae</taxon>
        <taxon>Streptophyta</taxon>
        <taxon>Embryophyta</taxon>
        <taxon>Tracheophyta</taxon>
        <taxon>Spermatophyta</taxon>
        <taxon>Magnoliopsida</taxon>
        <taxon>eudicotyledons</taxon>
        <taxon>Gunneridae</taxon>
        <taxon>Pentapetalae</taxon>
        <taxon>rosids</taxon>
        <taxon>fabids</taxon>
        <taxon>Rosales</taxon>
        <taxon>Rosaceae</taxon>
        <taxon>Amygdaloideae</taxon>
        <taxon>Amygdaleae</taxon>
        <taxon>Prunus</taxon>
    </lineage>
</organism>
<comment type="caution">
    <text evidence="2">The sequence shown here is derived from an EMBL/GenBank/DDBJ whole genome shotgun (WGS) entry which is preliminary data.</text>
</comment>
<feature type="region of interest" description="Disordered" evidence="1">
    <location>
        <begin position="1232"/>
        <end position="1305"/>
    </location>
</feature>
<keyword evidence="3" id="KW-1185">Reference proteome</keyword>
<reference evidence="2 3" key="1">
    <citation type="journal article" date="2022" name="G3 (Bethesda)">
        <title>Whole-genome sequence and methylome profiling of the almond [Prunus dulcis (Mill.) D.A. Webb] cultivar 'Nonpareil'.</title>
        <authorList>
            <person name="D'Amico-Willman K.M."/>
            <person name="Ouma W.Z."/>
            <person name="Meulia T."/>
            <person name="Sideli G.M."/>
            <person name="Gradziel T.M."/>
            <person name="Fresnedo-Ramirez J."/>
        </authorList>
    </citation>
    <scope>NUCLEOTIDE SEQUENCE [LARGE SCALE GENOMIC DNA]</scope>
    <source>
        <strain evidence="2">Clone GOH B32 T37-40</strain>
    </source>
</reference>
<protein>
    <recommendedName>
        <fullName evidence="4">Nuclear pore complex protein NUP1</fullName>
    </recommendedName>
</protein>
<accession>A0AAD4ZEF8</accession>
<dbReference type="GO" id="GO:0071763">
    <property type="term" value="P:nuclear membrane organization"/>
    <property type="evidence" value="ECO:0007669"/>
    <property type="project" value="TreeGrafter"/>
</dbReference>
<dbReference type="PANTHER" id="PTHR33416">
    <property type="entry name" value="NUCLEAR PORE COMPLEX PROTEIN NUP1"/>
    <property type="match status" value="1"/>
</dbReference>
<gene>
    <name evidence="2" type="ORF">L3X38_011578</name>
</gene>
<feature type="compositionally biased region" description="Polar residues" evidence="1">
    <location>
        <begin position="811"/>
        <end position="829"/>
    </location>
</feature>
<feature type="region of interest" description="Disordered" evidence="1">
    <location>
        <begin position="985"/>
        <end position="1005"/>
    </location>
</feature>